<feature type="compositionally biased region" description="Basic and acidic residues" evidence="1">
    <location>
        <begin position="54"/>
        <end position="66"/>
    </location>
</feature>
<evidence type="ECO:0000313" key="2">
    <source>
        <dbReference type="EMBL" id="CAH2088523.1"/>
    </source>
</evidence>
<dbReference type="AlphaFoldDB" id="A0AAU9TP88"/>
<keyword evidence="3" id="KW-1185">Reference proteome</keyword>
<sequence>MAEEEPMPLTSSGHTGGMVIHREMDFSSNDSVLNLHFELPETATDSLTSSDISTHPETDLRADTPHAPESSLIKVFTLRNRKRK</sequence>
<feature type="region of interest" description="Disordered" evidence="1">
    <location>
        <begin position="43"/>
        <end position="68"/>
    </location>
</feature>
<evidence type="ECO:0000313" key="3">
    <source>
        <dbReference type="Proteomes" id="UP001153954"/>
    </source>
</evidence>
<dbReference type="Proteomes" id="UP001153954">
    <property type="component" value="Unassembled WGS sequence"/>
</dbReference>
<comment type="caution">
    <text evidence="2">The sequence shown here is derived from an EMBL/GenBank/DDBJ whole genome shotgun (WGS) entry which is preliminary data.</text>
</comment>
<dbReference type="EMBL" id="CAKOGL010000007">
    <property type="protein sequence ID" value="CAH2088523.1"/>
    <property type="molecule type" value="Genomic_DNA"/>
</dbReference>
<organism evidence="2 3">
    <name type="scientific">Euphydryas editha</name>
    <name type="common">Edith's checkerspot</name>
    <dbReference type="NCBI Taxonomy" id="104508"/>
    <lineage>
        <taxon>Eukaryota</taxon>
        <taxon>Metazoa</taxon>
        <taxon>Ecdysozoa</taxon>
        <taxon>Arthropoda</taxon>
        <taxon>Hexapoda</taxon>
        <taxon>Insecta</taxon>
        <taxon>Pterygota</taxon>
        <taxon>Neoptera</taxon>
        <taxon>Endopterygota</taxon>
        <taxon>Lepidoptera</taxon>
        <taxon>Glossata</taxon>
        <taxon>Ditrysia</taxon>
        <taxon>Papilionoidea</taxon>
        <taxon>Nymphalidae</taxon>
        <taxon>Nymphalinae</taxon>
        <taxon>Euphydryas</taxon>
    </lineage>
</organism>
<feature type="compositionally biased region" description="Polar residues" evidence="1">
    <location>
        <begin position="43"/>
        <end position="53"/>
    </location>
</feature>
<proteinExistence type="predicted"/>
<name>A0AAU9TP88_EUPED</name>
<protein>
    <submittedName>
        <fullName evidence="2">Uncharacterized protein</fullName>
    </submittedName>
</protein>
<accession>A0AAU9TP88</accession>
<reference evidence="2" key="1">
    <citation type="submission" date="2022-03" db="EMBL/GenBank/DDBJ databases">
        <authorList>
            <person name="Tunstrom K."/>
        </authorList>
    </citation>
    <scope>NUCLEOTIDE SEQUENCE</scope>
</reference>
<gene>
    <name evidence="2" type="ORF">EEDITHA_LOCUS4677</name>
</gene>
<evidence type="ECO:0000256" key="1">
    <source>
        <dbReference type="SAM" id="MobiDB-lite"/>
    </source>
</evidence>